<dbReference type="Proteomes" id="UP000192731">
    <property type="component" value="Unassembled WGS sequence"/>
</dbReference>
<protein>
    <recommendedName>
        <fullName evidence="5">Lipoprotein</fullName>
    </recommendedName>
</protein>
<name>A0A1W1UR16_DESTI</name>
<evidence type="ECO:0000256" key="2">
    <source>
        <dbReference type="SAM" id="SignalP"/>
    </source>
</evidence>
<gene>
    <name evidence="3" type="ORF">SAMN00017405_1018</name>
</gene>
<accession>A0A1W1UR16</accession>
<evidence type="ECO:0000313" key="3">
    <source>
        <dbReference type="EMBL" id="SMB83251.1"/>
    </source>
</evidence>
<organism evidence="3 4">
    <name type="scientific">Desulfonispora thiosulfatigenes DSM 11270</name>
    <dbReference type="NCBI Taxonomy" id="656914"/>
    <lineage>
        <taxon>Bacteria</taxon>
        <taxon>Bacillati</taxon>
        <taxon>Bacillota</taxon>
        <taxon>Clostridia</taxon>
        <taxon>Eubacteriales</taxon>
        <taxon>Peptococcaceae</taxon>
        <taxon>Desulfonispora</taxon>
    </lineage>
</organism>
<keyword evidence="2" id="KW-0732">Signal</keyword>
<keyword evidence="4" id="KW-1185">Reference proteome</keyword>
<dbReference type="RefSeq" id="WP_084052263.1">
    <property type="nucleotide sequence ID" value="NZ_FWWT01000008.1"/>
</dbReference>
<dbReference type="EMBL" id="FWWT01000008">
    <property type="protein sequence ID" value="SMB83251.1"/>
    <property type="molecule type" value="Genomic_DNA"/>
</dbReference>
<reference evidence="3 4" key="1">
    <citation type="submission" date="2017-04" db="EMBL/GenBank/DDBJ databases">
        <authorList>
            <person name="Afonso C.L."/>
            <person name="Miller P.J."/>
            <person name="Scott M.A."/>
            <person name="Spackman E."/>
            <person name="Goraichik I."/>
            <person name="Dimitrov K.M."/>
            <person name="Suarez D.L."/>
            <person name="Swayne D.E."/>
        </authorList>
    </citation>
    <scope>NUCLEOTIDE SEQUENCE [LARGE SCALE GENOMIC DNA]</scope>
    <source>
        <strain evidence="3 4">DSM 11270</strain>
    </source>
</reference>
<dbReference type="Gene3D" id="2.40.360.20">
    <property type="match status" value="1"/>
</dbReference>
<evidence type="ECO:0008006" key="5">
    <source>
        <dbReference type="Google" id="ProtNLM"/>
    </source>
</evidence>
<proteinExistence type="predicted"/>
<feature type="chain" id="PRO_5012325560" description="Lipoprotein" evidence="2">
    <location>
        <begin position="26"/>
        <end position="228"/>
    </location>
</feature>
<dbReference type="AlphaFoldDB" id="A0A1W1UR16"/>
<feature type="region of interest" description="Disordered" evidence="1">
    <location>
        <begin position="27"/>
        <end position="53"/>
    </location>
</feature>
<dbReference type="PROSITE" id="PS51257">
    <property type="entry name" value="PROKAR_LIPOPROTEIN"/>
    <property type="match status" value="1"/>
</dbReference>
<dbReference type="OrthoDB" id="1683231at2"/>
<feature type="signal peptide" evidence="2">
    <location>
        <begin position="1"/>
        <end position="25"/>
    </location>
</feature>
<evidence type="ECO:0000256" key="1">
    <source>
        <dbReference type="SAM" id="MobiDB-lite"/>
    </source>
</evidence>
<sequence length="228" mass="25764">MKKKIMLLTLILCLSVTLIFTGCDAASTPDGQDNEPVKDENEQNDQNEPEPVSLTVEDVYPLNPGDSWTLKGEGNEFAGFEQKVLYREDNRVQTQFNNGGTTLGRIYEYQDGKLKVVFNQEEMYGDENILKQENNVDQVILAEPIEVGNSWESESNIFTIDSLSEKVVVPAGEFSDCIKVTVKSENGNISYVYYKPGLGLVKQEYIGEEYKITEELQEYTVPSFKNNK</sequence>
<evidence type="ECO:0000313" key="4">
    <source>
        <dbReference type="Proteomes" id="UP000192731"/>
    </source>
</evidence>
<dbReference type="STRING" id="656914.SAMN00017405_1018"/>